<accession>A0A2U3DBD5</accession>
<comment type="catalytic activity">
    <reaction evidence="10 11">
        <text>tRNA(Glu) + L-glutamate + ATP = L-glutamyl-tRNA(Glu) + AMP + diphosphate</text>
        <dbReference type="Rhea" id="RHEA:23540"/>
        <dbReference type="Rhea" id="RHEA-COMP:9663"/>
        <dbReference type="Rhea" id="RHEA-COMP:9680"/>
        <dbReference type="ChEBI" id="CHEBI:29985"/>
        <dbReference type="ChEBI" id="CHEBI:30616"/>
        <dbReference type="ChEBI" id="CHEBI:33019"/>
        <dbReference type="ChEBI" id="CHEBI:78442"/>
        <dbReference type="ChEBI" id="CHEBI:78520"/>
        <dbReference type="ChEBI" id="CHEBI:456215"/>
        <dbReference type="EC" id="6.1.1.17"/>
    </reaction>
</comment>
<dbReference type="AlphaFoldDB" id="A0A2U3DBD5"/>
<dbReference type="InterPro" id="IPR045462">
    <property type="entry name" value="aa-tRNA-synth_I_cd-bd"/>
</dbReference>
<dbReference type="Gene3D" id="3.40.50.620">
    <property type="entry name" value="HUPs"/>
    <property type="match status" value="1"/>
</dbReference>
<evidence type="ECO:0000256" key="11">
    <source>
        <dbReference type="HAMAP-Rule" id="MF_00022"/>
    </source>
</evidence>
<feature type="short sequence motif" description="'KMSKS' region" evidence="11">
    <location>
        <begin position="252"/>
        <end position="256"/>
    </location>
</feature>
<comment type="caution">
    <text evidence="14">The sequence shown here is derived from an EMBL/GenBank/DDBJ whole genome shotgun (WGS) entry which is preliminary data.</text>
</comment>
<dbReference type="GO" id="GO:0004818">
    <property type="term" value="F:glutamate-tRNA ligase activity"/>
    <property type="evidence" value="ECO:0007669"/>
    <property type="project" value="UniProtKB-UniRule"/>
</dbReference>
<feature type="binding site" evidence="11">
    <location>
        <position position="136"/>
    </location>
    <ligand>
        <name>Zn(2+)</name>
        <dbReference type="ChEBI" id="CHEBI:29105"/>
    </ligand>
</feature>
<dbReference type="FunFam" id="3.40.50.620:FF:000007">
    <property type="entry name" value="Glutamate--tRNA ligase"/>
    <property type="match status" value="1"/>
</dbReference>
<dbReference type="OrthoDB" id="9807503at2"/>
<evidence type="ECO:0000259" key="13">
    <source>
        <dbReference type="Pfam" id="PF19269"/>
    </source>
</evidence>
<dbReference type="HAMAP" id="MF_00022">
    <property type="entry name" value="Glu_tRNA_synth_type1"/>
    <property type="match status" value="1"/>
</dbReference>
<evidence type="ECO:0000256" key="2">
    <source>
        <dbReference type="ARBA" id="ARBA00007894"/>
    </source>
</evidence>
<feature type="binding site" evidence="11">
    <location>
        <position position="255"/>
    </location>
    <ligand>
        <name>ATP</name>
        <dbReference type="ChEBI" id="CHEBI:30616"/>
    </ligand>
</feature>
<dbReference type="InterPro" id="IPR020058">
    <property type="entry name" value="Glu/Gln-tRNA-synth_Ib_cat-dom"/>
</dbReference>
<keyword evidence="9 11" id="KW-0030">Aminoacyl-tRNA synthetase</keyword>
<dbReference type="PANTHER" id="PTHR43311:SF2">
    <property type="entry name" value="GLUTAMATE--TRNA LIGASE, MITOCHONDRIAL-RELATED"/>
    <property type="match status" value="1"/>
</dbReference>
<keyword evidence="6 11" id="KW-0547">Nucleotide-binding</keyword>
<keyword evidence="11" id="KW-0862">Zinc</keyword>
<dbReference type="CDD" id="cd00808">
    <property type="entry name" value="GluRS_core"/>
    <property type="match status" value="1"/>
</dbReference>
<keyword evidence="7 11" id="KW-0067">ATP-binding</keyword>
<dbReference type="NCBIfam" id="TIGR00464">
    <property type="entry name" value="gltX_bact"/>
    <property type="match status" value="1"/>
</dbReference>
<sequence length="483" mass="55021">MSGVRVRYAPSPTGHLHIGGARTALFNYLFAKHHGGTFILRIEDTDLERNVDRAADGFAEQLRWLGVEWDEGAYVGGEYGPYVCTERLSIYDDYIRQLRELGYAYDCFCTEDELAIERENALAKGETPRYSGRCRHLTEEQRNHFLAEGRKATVRFRVHEEDTIHFSDMIRGEMTFEAGATGGDFVIVKSNGIPTYNFACTIDDHLMEITHVIRGEEHISNTPRQLLLYKAFGWEPPIFAHVSLILGADGKKLSKRDESIVQFIEQYRDLGYLPEAMFNFLALLGWTPEGEQEILTKKELIASFRLERVNKSGAFFDATKLAWMNGHYLRQRSEEELLPLVKRVFLKYSKETKEMESDLWLLKLIALYKDKLSYLAQLPEMAEPFLVEIPSVHKEAQVLLADRTVSEVLQAFSDVVASASTWDADVVKAALKTVQATTGRKGKDLFMPIRAAILGQLHGPDLNQSLALLGRERILQRLHQVTR</sequence>
<dbReference type="SUPFAM" id="SSF52374">
    <property type="entry name" value="Nucleotidylyl transferase"/>
    <property type="match status" value="1"/>
</dbReference>
<dbReference type="InterPro" id="IPR001412">
    <property type="entry name" value="aa-tRNA-synth_I_CS"/>
</dbReference>
<evidence type="ECO:0000256" key="5">
    <source>
        <dbReference type="ARBA" id="ARBA00022598"/>
    </source>
</evidence>
<evidence type="ECO:0000256" key="3">
    <source>
        <dbReference type="ARBA" id="ARBA00011245"/>
    </source>
</evidence>
<dbReference type="RefSeq" id="WP_109429190.1">
    <property type="nucleotide sequence ID" value="NZ_MPDK01000002.1"/>
</dbReference>
<feature type="binding site" evidence="11">
    <location>
        <position position="134"/>
    </location>
    <ligand>
        <name>Zn(2+)</name>
        <dbReference type="ChEBI" id="CHEBI:29105"/>
    </ligand>
</feature>
<dbReference type="EMBL" id="MPDK01000002">
    <property type="protein sequence ID" value="PWI58599.1"/>
    <property type="molecule type" value="Genomic_DNA"/>
</dbReference>
<evidence type="ECO:0000256" key="1">
    <source>
        <dbReference type="ARBA" id="ARBA00004496"/>
    </source>
</evidence>
<feature type="binding site" evidence="11">
    <location>
        <position position="109"/>
    </location>
    <ligand>
        <name>Zn(2+)</name>
        <dbReference type="ChEBI" id="CHEBI:29105"/>
    </ligand>
</feature>
<feature type="binding site" evidence="11">
    <location>
        <position position="107"/>
    </location>
    <ligand>
        <name>Zn(2+)</name>
        <dbReference type="ChEBI" id="CHEBI:29105"/>
    </ligand>
</feature>
<comment type="cofactor">
    <cofactor evidence="11">
        <name>Zn(2+)</name>
        <dbReference type="ChEBI" id="CHEBI:29105"/>
    </cofactor>
    <text evidence="11">Binds 1 zinc ion per subunit.</text>
</comment>
<dbReference type="Pfam" id="PF00749">
    <property type="entry name" value="tRNA-synt_1c"/>
    <property type="match status" value="1"/>
</dbReference>
<dbReference type="PROSITE" id="PS00178">
    <property type="entry name" value="AA_TRNA_LIGASE_I"/>
    <property type="match status" value="1"/>
</dbReference>
<keyword evidence="15" id="KW-1185">Reference proteome</keyword>
<feature type="short sequence motif" description="'HIGH' region" evidence="11">
    <location>
        <begin position="10"/>
        <end position="20"/>
    </location>
</feature>
<evidence type="ECO:0000256" key="9">
    <source>
        <dbReference type="ARBA" id="ARBA00023146"/>
    </source>
</evidence>
<feature type="domain" description="Aminoacyl-tRNA synthetase class I anticodon-binding" evidence="13">
    <location>
        <begin position="345"/>
        <end position="480"/>
    </location>
</feature>
<dbReference type="Proteomes" id="UP000245380">
    <property type="component" value="Unassembled WGS sequence"/>
</dbReference>
<comment type="similarity">
    <text evidence="2 11">Belongs to the class-I aminoacyl-tRNA synthetase family. Glutamate--tRNA ligase type 1 subfamily.</text>
</comment>
<evidence type="ECO:0000256" key="8">
    <source>
        <dbReference type="ARBA" id="ARBA00022917"/>
    </source>
</evidence>
<feature type="domain" description="Glutamyl/glutaminyl-tRNA synthetase class Ib catalytic" evidence="12">
    <location>
        <begin position="4"/>
        <end position="323"/>
    </location>
</feature>
<dbReference type="SUPFAM" id="SSF48163">
    <property type="entry name" value="An anticodon-binding domain of class I aminoacyl-tRNA synthetases"/>
    <property type="match status" value="1"/>
</dbReference>
<proteinExistence type="inferred from homology"/>
<dbReference type="GO" id="GO:0006424">
    <property type="term" value="P:glutamyl-tRNA aminoacylation"/>
    <property type="evidence" value="ECO:0007669"/>
    <property type="project" value="UniProtKB-UniRule"/>
</dbReference>
<name>A0A2U3DBD5_SULT2</name>
<keyword evidence="5 11" id="KW-0436">Ligase</keyword>
<comment type="subunit">
    <text evidence="3 11">Monomer.</text>
</comment>
<gene>
    <name evidence="11" type="primary">gltX</name>
    <name evidence="14" type="ORF">BM613_00405</name>
</gene>
<dbReference type="Gene3D" id="1.10.10.350">
    <property type="match status" value="1"/>
</dbReference>
<organism evidence="14 15">
    <name type="scientific">Sulfoacidibacillus thermotolerans</name>
    <name type="common">Acidibacillus sulfuroxidans</name>
    <dbReference type="NCBI Taxonomy" id="1765684"/>
    <lineage>
        <taxon>Bacteria</taxon>
        <taxon>Bacillati</taxon>
        <taxon>Bacillota</taxon>
        <taxon>Bacilli</taxon>
        <taxon>Bacillales</taxon>
        <taxon>Alicyclobacillaceae</taxon>
        <taxon>Sulfoacidibacillus</taxon>
    </lineage>
</organism>
<evidence type="ECO:0000256" key="6">
    <source>
        <dbReference type="ARBA" id="ARBA00022741"/>
    </source>
</evidence>
<comment type="function">
    <text evidence="11">Catalyzes the attachment of glutamate to tRNA(Glu) in a two-step reaction: glutamate is first activated by ATP to form Glu-AMP and then transferred to the acceptor end of tRNA(Glu).</text>
</comment>
<protein>
    <recommendedName>
        <fullName evidence="11">Glutamate--tRNA ligase</fullName>
        <ecNumber evidence="11">6.1.1.17</ecNumber>
    </recommendedName>
    <alternativeName>
        <fullName evidence="11">Glutamyl-tRNA synthetase</fullName>
        <shortName evidence="11">GluRS</shortName>
    </alternativeName>
</protein>
<dbReference type="InterPro" id="IPR008925">
    <property type="entry name" value="aa_tRNA-synth_I_cd-bd_sf"/>
</dbReference>
<reference evidence="14 15" key="1">
    <citation type="submission" date="2016-11" db="EMBL/GenBank/DDBJ databases">
        <title>Comparative genomics of Acidibacillus ferroxidans species.</title>
        <authorList>
            <person name="Oliveira G."/>
            <person name="Nunes G."/>
            <person name="Oliveira R."/>
            <person name="Araujo F."/>
            <person name="Salim A."/>
            <person name="Scholte L."/>
            <person name="Morais D."/>
            <person name="Nancucheo I."/>
            <person name="Johnson D.B."/>
            <person name="Grail B."/>
            <person name="Bittencourt J."/>
            <person name="Valadares R."/>
        </authorList>
    </citation>
    <scope>NUCLEOTIDE SEQUENCE [LARGE SCALE GENOMIC DNA]</scope>
    <source>
        <strain evidence="14 15">Y002</strain>
    </source>
</reference>
<evidence type="ECO:0000313" key="15">
    <source>
        <dbReference type="Proteomes" id="UP000245380"/>
    </source>
</evidence>
<dbReference type="InterPro" id="IPR000924">
    <property type="entry name" value="Glu/Gln-tRNA-synth"/>
</dbReference>
<dbReference type="GO" id="GO:0000049">
    <property type="term" value="F:tRNA binding"/>
    <property type="evidence" value="ECO:0007669"/>
    <property type="project" value="InterPro"/>
</dbReference>
<dbReference type="InterPro" id="IPR033910">
    <property type="entry name" value="GluRS_core"/>
</dbReference>
<keyword evidence="11" id="KW-0479">Metal-binding</keyword>
<dbReference type="EC" id="6.1.1.17" evidence="11"/>
<evidence type="ECO:0000256" key="10">
    <source>
        <dbReference type="ARBA" id="ARBA00048351"/>
    </source>
</evidence>
<evidence type="ECO:0000259" key="12">
    <source>
        <dbReference type="Pfam" id="PF00749"/>
    </source>
</evidence>
<evidence type="ECO:0000256" key="4">
    <source>
        <dbReference type="ARBA" id="ARBA00022490"/>
    </source>
</evidence>
<dbReference type="InterPro" id="IPR004527">
    <property type="entry name" value="Glu-tRNA-ligase_bac/mito"/>
</dbReference>
<evidence type="ECO:0000313" key="14">
    <source>
        <dbReference type="EMBL" id="PWI58599.1"/>
    </source>
</evidence>
<dbReference type="InterPro" id="IPR014729">
    <property type="entry name" value="Rossmann-like_a/b/a_fold"/>
</dbReference>
<keyword evidence="8 11" id="KW-0648">Protein biosynthesis</keyword>
<dbReference type="Pfam" id="PF19269">
    <property type="entry name" value="Anticodon_2"/>
    <property type="match status" value="1"/>
</dbReference>
<dbReference type="PANTHER" id="PTHR43311">
    <property type="entry name" value="GLUTAMATE--TRNA LIGASE"/>
    <property type="match status" value="1"/>
</dbReference>
<dbReference type="InterPro" id="IPR020751">
    <property type="entry name" value="aa-tRNA-synth_I_codon-bd_sub2"/>
</dbReference>
<dbReference type="GO" id="GO:0005829">
    <property type="term" value="C:cytosol"/>
    <property type="evidence" value="ECO:0007669"/>
    <property type="project" value="TreeGrafter"/>
</dbReference>
<dbReference type="GO" id="GO:0008270">
    <property type="term" value="F:zinc ion binding"/>
    <property type="evidence" value="ECO:0007669"/>
    <property type="project" value="UniProtKB-UniRule"/>
</dbReference>
<dbReference type="GO" id="GO:0005524">
    <property type="term" value="F:ATP binding"/>
    <property type="evidence" value="ECO:0007669"/>
    <property type="project" value="UniProtKB-UniRule"/>
</dbReference>
<evidence type="ECO:0000256" key="7">
    <source>
        <dbReference type="ARBA" id="ARBA00022840"/>
    </source>
</evidence>
<dbReference type="InterPro" id="IPR049940">
    <property type="entry name" value="GluQ/Sye"/>
</dbReference>
<keyword evidence="4 11" id="KW-0963">Cytoplasm</keyword>
<comment type="subcellular location">
    <subcellularLocation>
        <location evidence="1 11">Cytoplasm</location>
    </subcellularLocation>
</comment>
<dbReference type="PRINTS" id="PR00987">
    <property type="entry name" value="TRNASYNTHGLU"/>
</dbReference>